<evidence type="ECO:0000256" key="1">
    <source>
        <dbReference type="ARBA" id="ARBA00002526"/>
    </source>
</evidence>
<comment type="similarity">
    <text evidence="4">Belongs to the gluconokinase GntK/GntV family.</text>
</comment>
<keyword evidence="9" id="KW-0418">Kinase</keyword>
<evidence type="ECO:0000256" key="14">
    <source>
        <dbReference type="ARBA" id="ARBA00023126"/>
    </source>
</evidence>
<dbReference type="GO" id="GO:0004616">
    <property type="term" value="F:phosphogluconate dehydrogenase (decarboxylating) activity"/>
    <property type="evidence" value="ECO:0007669"/>
    <property type="project" value="UniProtKB-EC"/>
</dbReference>
<evidence type="ECO:0000256" key="10">
    <source>
        <dbReference type="ARBA" id="ARBA00022840"/>
    </source>
</evidence>
<evidence type="ECO:0000259" key="18">
    <source>
        <dbReference type="SMART" id="SM01350"/>
    </source>
</evidence>
<dbReference type="Pfam" id="PF00393">
    <property type="entry name" value="6PGD"/>
    <property type="match status" value="1"/>
</dbReference>
<dbReference type="NCBIfam" id="TIGR01313">
    <property type="entry name" value="therm_gnt_kin"/>
    <property type="match status" value="1"/>
</dbReference>
<feature type="domain" description="6-phosphogluconate dehydrogenase C-terminal" evidence="18">
    <location>
        <begin position="341"/>
        <end position="621"/>
    </location>
</feature>
<keyword evidence="8" id="KW-0547">Nucleotide-binding</keyword>
<dbReference type="InterPro" id="IPR006184">
    <property type="entry name" value="6PGdom_BS"/>
</dbReference>
<dbReference type="InterPro" id="IPR006183">
    <property type="entry name" value="Pgluconate_DH"/>
</dbReference>
<dbReference type="InterPro" id="IPR031322">
    <property type="entry name" value="Shikimate/glucono_kinase"/>
</dbReference>
<evidence type="ECO:0000256" key="3">
    <source>
        <dbReference type="ARBA" id="ARBA00004874"/>
    </source>
</evidence>
<evidence type="ECO:0000256" key="6">
    <source>
        <dbReference type="ARBA" id="ARBA00018193"/>
    </source>
</evidence>
<dbReference type="NCBIfam" id="NF006765">
    <property type="entry name" value="PRK09287.1"/>
    <property type="match status" value="1"/>
</dbReference>
<dbReference type="InterPro" id="IPR006115">
    <property type="entry name" value="6PGDH_NADP-bd"/>
</dbReference>
<reference evidence="19" key="1">
    <citation type="submission" date="2021-07" db="EMBL/GenBank/DDBJ databases">
        <title>Aureisphaera sp. CAU 1614 isolated from sea sediment.</title>
        <authorList>
            <person name="Kim W."/>
        </authorList>
    </citation>
    <scope>NUCLEOTIDE SEQUENCE</scope>
    <source>
        <strain evidence="19">CAU 1614</strain>
    </source>
</reference>
<protein>
    <recommendedName>
        <fullName evidence="6 17">6-phosphogluconate dehydrogenase, decarboxylating</fullName>
        <ecNumber evidence="17">1.1.1.44</ecNumber>
    </recommendedName>
</protein>
<proteinExistence type="inferred from homology"/>
<evidence type="ECO:0000313" key="20">
    <source>
        <dbReference type="Proteomes" id="UP001138686"/>
    </source>
</evidence>
<keyword evidence="7" id="KW-0808">Transferase</keyword>
<comment type="pathway">
    <text evidence="2">Carbohydrate acid metabolism.</text>
</comment>
<dbReference type="Pfam" id="PF03446">
    <property type="entry name" value="NAD_binding_2"/>
    <property type="match status" value="1"/>
</dbReference>
<gene>
    <name evidence="19" type="primary">gndA</name>
    <name evidence="19" type="ORF">KXJ69_12880</name>
</gene>
<dbReference type="RefSeq" id="WP_219053532.1">
    <property type="nucleotide sequence ID" value="NZ_JAHWDP010000007.1"/>
</dbReference>
<accession>A0A9X1JWD5</accession>
<dbReference type="PANTHER" id="PTHR11811">
    <property type="entry name" value="6-PHOSPHOGLUCONATE DEHYDROGENASE"/>
    <property type="match status" value="1"/>
</dbReference>
<dbReference type="InterPro" id="IPR006113">
    <property type="entry name" value="6PGDH_Gnd/GntZ"/>
</dbReference>
<evidence type="ECO:0000313" key="19">
    <source>
        <dbReference type="EMBL" id="MBW2939004.1"/>
    </source>
</evidence>
<dbReference type="GO" id="GO:0019521">
    <property type="term" value="P:D-gluconate metabolic process"/>
    <property type="evidence" value="ECO:0007669"/>
    <property type="project" value="UniProtKB-KW"/>
</dbReference>
<dbReference type="EMBL" id="JAHWDP010000007">
    <property type="protein sequence ID" value="MBW2939004.1"/>
    <property type="molecule type" value="Genomic_DNA"/>
</dbReference>
<evidence type="ECO:0000256" key="17">
    <source>
        <dbReference type="RuleBase" id="RU000485"/>
    </source>
</evidence>
<evidence type="ECO:0000256" key="11">
    <source>
        <dbReference type="ARBA" id="ARBA00022857"/>
    </source>
</evidence>
<evidence type="ECO:0000256" key="5">
    <source>
        <dbReference type="ARBA" id="ARBA00011738"/>
    </source>
</evidence>
<dbReference type="FunFam" id="3.40.50.300:FF:000522">
    <property type="entry name" value="Gluconokinase"/>
    <property type="match status" value="1"/>
</dbReference>
<dbReference type="NCBIfam" id="TIGR00873">
    <property type="entry name" value="gnd"/>
    <property type="match status" value="1"/>
</dbReference>
<evidence type="ECO:0000256" key="13">
    <source>
        <dbReference type="ARBA" id="ARBA00023064"/>
    </source>
</evidence>
<evidence type="ECO:0000256" key="12">
    <source>
        <dbReference type="ARBA" id="ARBA00023002"/>
    </source>
</evidence>
<evidence type="ECO:0000256" key="8">
    <source>
        <dbReference type="ARBA" id="ARBA00022741"/>
    </source>
</evidence>
<dbReference type="GO" id="GO:0046316">
    <property type="term" value="F:gluconokinase activity"/>
    <property type="evidence" value="ECO:0007669"/>
    <property type="project" value="UniProtKB-EC"/>
</dbReference>
<evidence type="ECO:0000256" key="2">
    <source>
        <dbReference type="ARBA" id="ARBA00004761"/>
    </source>
</evidence>
<dbReference type="PROSITE" id="PS00461">
    <property type="entry name" value="6PGD"/>
    <property type="match status" value="1"/>
</dbReference>
<evidence type="ECO:0000256" key="4">
    <source>
        <dbReference type="ARBA" id="ARBA00008420"/>
    </source>
</evidence>
<keyword evidence="13 17" id="KW-0311">Gluconate utilization</keyword>
<dbReference type="GO" id="GO:0050661">
    <property type="term" value="F:NADP binding"/>
    <property type="evidence" value="ECO:0007669"/>
    <property type="project" value="InterPro"/>
</dbReference>
<keyword evidence="20" id="KW-1185">Reference proteome</keyword>
<keyword evidence="10" id="KW-0067">ATP-binding</keyword>
<comment type="caution">
    <text evidence="19">The sequence shown here is derived from an EMBL/GenBank/DDBJ whole genome shotgun (WGS) entry which is preliminary data.</text>
</comment>
<dbReference type="GO" id="GO:0006098">
    <property type="term" value="P:pentose-phosphate shunt"/>
    <property type="evidence" value="ECO:0007669"/>
    <property type="project" value="UniProtKB-KW"/>
</dbReference>
<comment type="catalytic activity">
    <reaction evidence="15">
        <text>D-gluconate + ATP = 6-phospho-D-gluconate + ADP + H(+)</text>
        <dbReference type="Rhea" id="RHEA:19433"/>
        <dbReference type="ChEBI" id="CHEBI:15378"/>
        <dbReference type="ChEBI" id="CHEBI:18391"/>
        <dbReference type="ChEBI" id="CHEBI:30616"/>
        <dbReference type="ChEBI" id="CHEBI:58759"/>
        <dbReference type="ChEBI" id="CHEBI:456216"/>
        <dbReference type="EC" id="2.7.1.12"/>
    </reaction>
</comment>
<dbReference type="SMART" id="SM01350">
    <property type="entry name" value="6PGD"/>
    <property type="match status" value="1"/>
</dbReference>
<comment type="similarity">
    <text evidence="17">Belongs to the 6-phosphogluconate dehydrogenase family.</text>
</comment>
<dbReference type="EC" id="1.1.1.44" evidence="17"/>
<dbReference type="FunFam" id="1.10.1040.10:FF:000032">
    <property type="entry name" value="6-phosphogluconate dehydrogenase, decarboxylating"/>
    <property type="match status" value="1"/>
</dbReference>
<evidence type="ECO:0000256" key="9">
    <source>
        <dbReference type="ARBA" id="ARBA00022777"/>
    </source>
</evidence>
<comment type="subunit">
    <text evidence="5">Homodimer.</text>
</comment>
<dbReference type="GO" id="GO:0005524">
    <property type="term" value="F:ATP binding"/>
    <property type="evidence" value="ECO:0007669"/>
    <property type="project" value="UniProtKB-KW"/>
</dbReference>
<evidence type="ECO:0000256" key="15">
    <source>
        <dbReference type="ARBA" id="ARBA00048090"/>
    </source>
</evidence>
<keyword evidence="11 17" id="KW-0521">NADP</keyword>
<dbReference type="AlphaFoldDB" id="A0A9X1JWD5"/>
<organism evidence="19 20">
    <name type="scientific">Halomarinibacterium sedimenti</name>
    <dbReference type="NCBI Taxonomy" id="2857106"/>
    <lineage>
        <taxon>Bacteria</taxon>
        <taxon>Pseudomonadati</taxon>
        <taxon>Bacteroidota</taxon>
        <taxon>Flavobacteriia</taxon>
        <taxon>Flavobacteriales</taxon>
        <taxon>Flavobacteriaceae</taxon>
        <taxon>Halomarinibacterium</taxon>
    </lineage>
</organism>
<keyword evidence="14 17" id="KW-0570">Pentose shunt</keyword>
<comment type="pathway">
    <text evidence="3 17">Carbohydrate degradation; pentose phosphate pathway; D-ribulose 5-phosphate from D-glucose 6-phosphate (oxidative stage): step 3/3.</text>
</comment>
<comment type="catalytic activity">
    <reaction evidence="16 17">
        <text>6-phospho-D-gluconate + NADP(+) = D-ribulose 5-phosphate + CO2 + NADPH</text>
        <dbReference type="Rhea" id="RHEA:10116"/>
        <dbReference type="ChEBI" id="CHEBI:16526"/>
        <dbReference type="ChEBI" id="CHEBI:57783"/>
        <dbReference type="ChEBI" id="CHEBI:58121"/>
        <dbReference type="ChEBI" id="CHEBI:58349"/>
        <dbReference type="ChEBI" id="CHEBI:58759"/>
        <dbReference type="EC" id="1.1.1.44"/>
    </reaction>
</comment>
<dbReference type="InterPro" id="IPR006001">
    <property type="entry name" value="Therm_gnt_kin"/>
</dbReference>
<sequence length="624" mass="69443">MRKAYIIMGVSGSGKTTVGQLLAKQLAIPFYDADDFHPKSNIEKMESGIPLDDEDRKPWLLKLKEEIRSWEQGGVLACSALKESYREILSEGNSIQWIYLDGDYKTIFKRMEARNHYMKPELLQSQFETLEPPSYGILVSVDQTPEAIVSKIISNIQPMKRSEFGIIGMGVMGRSLAKNILRHGFSLSAYNRYTEAEKEVIPSLLSELQNEDIQGFTNLEAFVESLVTPRKILLMIPAGSPVDAVLEELTPLLSQGDIIMDGGNSHYKDTQRREKLAKDQKFHYLGIGISGGEEGALLGPSMMVGGDSLAYNIVKVLLETISAKDFNNKPCISLLGANGGGHFIKTIHNGIEYGEMQLLAEVYALLKPSLSNDEIAELFIDWNTGETGSFLLETTIAILQKKENKESLLDKIWDVASSKGTGTWSSIAALEQGFPATILTAAVMERAVSNTKELRTTLSERLDYESFLATIDTEKLKEAYQFARLLNHQQGLQLIETTSNSEGWDVDLSEVVRVWTNGCILKSELLKTIHPIMGNHSILLEDTAILKKLKHSESAVVDILVWGMQQRNALPCLSASLQYWYGIITAFSSANLIQAQRDAFGAHTYKRIDAPKDQSFTTNWKTNG</sequence>
<evidence type="ECO:0000256" key="16">
    <source>
        <dbReference type="ARBA" id="ARBA00048640"/>
    </source>
</evidence>
<name>A0A9X1JWD5_9FLAO</name>
<comment type="function">
    <text evidence="1">Catalyzes the oxidative decarboxylation of 6-phosphogluconate to ribulose 5-phosphate and CO(2), with concomitant reduction of NADP to NADPH.</text>
</comment>
<dbReference type="CDD" id="cd02021">
    <property type="entry name" value="GntK"/>
    <property type="match status" value="1"/>
</dbReference>
<dbReference type="InterPro" id="IPR006114">
    <property type="entry name" value="6PGDH_C"/>
</dbReference>
<evidence type="ECO:0000256" key="7">
    <source>
        <dbReference type="ARBA" id="ARBA00022679"/>
    </source>
</evidence>
<dbReference type="Proteomes" id="UP001138686">
    <property type="component" value="Unassembled WGS sequence"/>
</dbReference>
<dbReference type="Pfam" id="PF01202">
    <property type="entry name" value="SKI"/>
    <property type="match status" value="1"/>
</dbReference>
<keyword evidence="12 17" id="KW-0560">Oxidoreductase</keyword>